<dbReference type="PANTHER" id="PTHR18964:SF149">
    <property type="entry name" value="BIFUNCTIONAL UDP-N-ACETYLGLUCOSAMINE 2-EPIMERASE_N-ACETYLMANNOSAMINE KINASE"/>
    <property type="match status" value="1"/>
</dbReference>
<comment type="function">
    <text evidence="1">Transcriptional repressor of xylose-utilizing enzymes.</text>
</comment>
<accession>A0A1M5W132</accession>
<evidence type="ECO:0000256" key="2">
    <source>
        <dbReference type="ARBA" id="ARBA00006479"/>
    </source>
</evidence>
<keyword evidence="4" id="KW-0418">Kinase</keyword>
<keyword evidence="4" id="KW-0808">Transferase</keyword>
<proteinExistence type="inferred from homology"/>
<keyword evidence="3" id="KW-0119">Carbohydrate metabolism</keyword>
<dbReference type="InterPro" id="IPR036388">
    <property type="entry name" value="WH-like_DNA-bd_sf"/>
</dbReference>
<gene>
    <name evidence="4" type="ORF">SAMN02745207_02594</name>
</gene>
<dbReference type="InterPro" id="IPR000600">
    <property type="entry name" value="ROK"/>
</dbReference>
<dbReference type="OrthoDB" id="9796533at2"/>
<evidence type="ECO:0000313" key="4">
    <source>
        <dbReference type="EMBL" id="SHH80914.1"/>
    </source>
</evidence>
<name>A0A1M5W132_9CLOT</name>
<dbReference type="AlphaFoldDB" id="A0A1M5W132"/>
<sequence>MKDLRMNFNKLNADSKRILDIIIKSGATTKNEILKITKMKLTTLNRFLEPLEEFDLIEQIGVGESSGGRKPTLYGIKEDSFYIFGIDISRTYTQIILVNMKMNIICKERFIMDESTSPEITIQKLTEVISKTLNDFDIPHNKILGLGIGTVGPIDREKGIIKNPVNFESIGWLNVPIKSMFEENFDFPVFIDNGSNTAVLAEYILGVGKGMNNIAYFNCGIGIRTGTITSGVIIRSINDGEDAFGHMVIDVDGDLCSCGNYGCIECYSSIKAVTRKFTAEVKKGRITKIHKALHEINYKDITKAAEEKDSLSKEIIIGAASIMGAGLVNYINLLNPNIIILSGPLIKSSSLFYDTCVKVANSKNFLRGNSQVFFNKEGSFGEDAISIGAAVMVINDFLST</sequence>
<dbReference type="Gene3D" id="3.30.420.40">
    <property type="match status" value="2"/>
</dbReference>
<dbReference type="SUPFAM" id="SSF53067">
    <property type="entry name" value="Actin-like ATPase domain"/>
    <property type="match status" value="1"/>
</dbReference>
<organism evidence="4 5">
    <name type="scientific">Clostridium grantii DSM 8605</name>
    <dbReference type="NCBI Taxonomy" id="1121316"/>
    <lineage>
        <taxon>Bacteria</taxon>
        <taxon>Bacillati</taxon>
        <taxon>Bacillota</taxon>
        <taxon>Clostridia</taxon>
        <taxon>Eubacteriales</taxon>
        <taxon>Clostridiaceae</taxon>
        <taxon>Clostridium</taxon>
    </lineage>
</organism>
<dbReference type="Proteomes" id="UP000184447">
    <property type="component" value="Unassembled WGS sequence"/>
</dbReference>
<dbReference type="SUPFAM" id="SSF46785">
    <property type="entry name" value="Winged helix' DNA-binding domain"/>
    <property type="match status" value="1"/>
</dbReference>
<dbReference type="GO" id="GO:0016301">
    <property type="term" value="F:kinase activity"/>
    <property type="evidence" value="ECO:0007669"/>
    <property type="project" value="UniProtKB-KW"/>
</dbReference>
<dbReference type="STRING" id="1121316.SAMN02745207_02594"/>
<dbReference type="EMBL" id="FQXM01000014">
    <property type="protein sequence ID" value="SHH80914.1"/>
    <property type="molecule type" value="Genomic_DNA"/>
</dbReference>
<dbReference type="InterPro" id="IPR043129">
    <property type="entry name" value="ATPase_NBD"/>
</dbReference>
<keyword evidence="5" id="KW-1185">Reference proteome</keyword>
<protein>
    <submittedName>
        <fullName evidence="4">Sugar kinase of the NBD/HSP70 family, may contain an N-terminal HTH domain</fullName>
    </submittedName>
</protein>
<comment type="similarity">
    <text evidence="2">Belongs to the ROK (NagC/XylR) family.</text>
</comment>
<dbReference type="InterPro" id="IPR036390">
    <property type="entry name" value="WH_DNA-bd_sf"/>
</dbReference>
<dbReference type="Pfam" id="PF00480">
    <property type="entry name" value="ROK"/>
    <property type="match status" value="1"/>
</dbReference>
<dbReference type="GO" id="GO:0042732">
    <property type="term" value="P:D-xylose metabolic process"/>
    <property type="evidence" value="ECO:0007669"/>
    <property type="project" value="UniProtKB-KW"/>
</dbReference>
<dbReference type="RefSeq" id="WP_073338846.1">
    <property type="nucleotide sequence ID" value="NZ_FQXM01000014.1"/>
</dbReference>
<dbReference type="Gene3D" id="1.10.10.10">
    <property type="entry name" value="Winged helix-like DNA-binding domain superfamily/Winged helix DNA-binding domain"/>
    <property type="match status" value="1"/>
</dbReference>
<reference evidence="4 5" key="1">
    <citation type="submission" date="2016-11" db="EMBL/GenBank/DDBJ databases">
        <authorList>
            <person name="Jaros S."/>
            <person name="Januszkiewicz K."/>
            <person name="Wedrychowicz H."/>
        </authorList>
    </citation>
    <scope>NUCLEOTIDE SEQUENCE [LARGE SCALE GENOMIC DNA]</scope>
    <source>
        <strain evidence="4 5">DSM 8605</strain>
    </source>
</reference>
<evidence type="ECO:0000256" key="3">
    <source>
        <dbReference type="ARBA" id="ARBA00022629"/>
    </source>
</evidence>
<keyword evidence="3" id="KW-0859">Xylose metabolism</keyword>
<dbReference type="PANTHER" id="PTHR18964">
    <property type="entry name" value="ROK (REPRESSOR, ORF, KINASE) FAMILY"/>
    <property type="match status" value="1"/>
</dbReference>
<evidence type="ECO:0000256" key="1">
    <source>
        <dbReference type="ARBA" id="ARBA00002486"/>
    </source>
</evidence>
<evidence type="ECO:0000313" key="5">
    <source>
        <dbReference type="Proteomes" id="UP000184447"/>
    </source>
</evidence>